<name>A0A1Z4LV14_9CYAN</name>
<feature type="transmembrane region" description="Helical" evidence="1">
    <location>
        <begin position="209"/>
        <end position="227"/>
    </location>
</feature>
<dbReference type="PANTHER" id="PTHR39430">
    <property type="entry name" value="MEMBRANE-ASSOCIATED PROTEASE-RELATED"/>
    <property type="match status" value="1"/>
</dbReference>
<dbReference type="EMBL" id="AP018227">
    <property type="protein sequence ID" value="BAY85086.1"/>
    <property type="molecule type" value="Genomic_DNA"/>
</dbReference>
<organism evidence="3 4">
    <name type="scientific">Calothrix parasitica NIES-267</name>
    <dbReference type="NCBI Taxonomy" id="1973488"/>
    <lineage>
        <taxon>Bacteria</taxon>
        <taxon>Bacillati</taxon>
        <taxon>Cyanobacteriota</taxon>
        <taxon>Cyanophyceae</taxon>
        <taxon>Nostocales</taxon>
        <taxon>Calotrichaceae</taxon>
        <taxon>Calothrix</taxon>
    </lineage>
</organism>
<feature type="domain" description="CAAX prenyl protease 2/Lysostaphin resistance protein A-like" evidence="2">
    <location>
        <begin position="126"/>
        <end position="219"/>
    </location>
</feature>
<dbReference type="OrthoDB" id="3034706at2"/>
<keyword evidence="1" id="KW-0812">Transmembrane</keyword>
<feature type="transmembrane region" description="Helical" evidence="1">
    <location>
        <begin position="157"/>
        <end position="176"/>
    </location>
</feature>
<keyword evidence="1" id="KW-0472">Membrane</keyword>
<keyword evidence="4" id="KW-1185">Reference proteome</keyword>
<dbReference type="GO" id="GO:0080120">
    <property type="term" value="P:CAAX-box protein maturation"/>
    <property type="evidence" value="ECO:0007669"/>
    <property type="project" value="UniProtKB-ARBA"/>
</dbReference>
<dbReference type="GO" id="GO:0004175">
    <property type="term" value="F:endopeptidase activity"/>
    <property type="evidence" value="ECO:0007669"/>
    <property type="project" value="UniProtKB-ARBA"/>
</dbReference>
<dbReference type="Pfam" id="PF02517">
    <property type="entry name" value="Rce1-like"/>
    <property type="match status" value="1"/>
</dbReference>
<keyword evidence="1" id="KW-1133">Transmembrane helix</keyword>
<feature type="transmembrane region" description="Helical" evidence="1">
    <location>
        <begin position="122"/>
        <end position="145"/>
    </location>
</feature>
<feature type="transmembrane region" description="Helical" evidence="1">
    <location>
        <begin position="94"/>
        <end position="116"/>
    </location>
</feature>
<protein>
    <submittedName>
        <fullName evidence="3">Abortive infection protein</fullName>
    </submittedName>
</protein>
<evidence type="ECO:0000313" key="3">
    <source>
        <dbReference type="EMBL" id="BAY85086.1"/>
    </source>
</evidence>
<feature type="transmembrane region" description="Helical" evidence="1">
    <location>
        <begin position="20"/>
        <end position="39"/>
    </location>
</feature>
<gene>
    <name evidence="3" type="ORF">NIES267_45840</name>
</gene>
<dbReference type="InterPro" id="IPR003675">
    <property type="entry name" value="Rce1/LyrA-like_dom"/>
</dbReference>
<reference evidence="3 4" key="1">
    <citation type="submission" date="2017-06" db="EMBL/GenBank/DDBJ databases">
        <title>Genome sequencing of cyanobaciteial culture collection at National Institute for Environmental Studies (NIES).</title>
        <authorList>
            <person name="Hirose Y."/>
            <person name="Shimura Y."/>
            <person name="Fujisawa T."/>
            <person name="Nakamura Y."/>
            <person name="Kawachi M."/>
        </authorList>
    </citation>
    <scope>NUCLEOTIDE SEQUENCE [LARGE SCALE GENOMIC DNA]</scope>
    <source>
        <strain evidence="3 4">NIES-267</strain>
    </source>
</reference>
<accession>A0A1Z4LV14</accession>
<dbReference type="AlphaFoldDB" id="A0A1Z4LV14"/>
<evidence type="ECO:0000256" key="1">
    <source>
        <dbReference type="SAM" id="Phobius"/>
    </source>
</evidence>
<dbReference type="Proteomes" id="UP000218418">
    <property type="component" value="Chromosome"/>
</dbReference>
<feature type="transmembrane region" description="Helical" evidence="1">
    <location>
        <begin position="182"/>
        <end position="202"/>
    </location>
</feature>
<feature type="transmembrane region" description="Helical" evidence="1">
    <location>
        <begin position="45"/>
        <end position="64"/>
    </location>
</feature>
<sequence>MKINLFSLAQRPAPIRLGCFILTLLLPWLPYAAAVYIMVEDENTRTIFIMGILAIEFLFLLPWWSKYIHQQSPAFPHYGLEFTRKNGVELLRGIAIGLISVLLLFFVQGILGWLVFEQPNFSVMQLVLEGFITGLGVAFAEELFFRGFIYDELQRDYNSKSVVWATAIIFAVLHFIKPLSVIISTSPQFFGLVLLGLACVWAKRSTRGRLGLPIGLHGGLVWGNYIIEVGKLVKYSGTVPQWVTGVNNNPLAGVMGLLSLLLLALWMRGKQLAANSEQQAVTNKK</sequence>
<proteinExistence type="predicted"/>
<feature type="transmembrane region" description="Helical" evidence="1">
    <location>
        <begin position="247"/>
        <end position="266"/>
    </location>
</feature>
<evidence type="ECO:0000259" key="2">
    <source>
        <dbReference type="Pfam" id="PF02517"/>
    </source>
</evidence>
<evidence type="ECO:0000313" key="4">
    <source>
        <dbReference type="Proteomes" id="UP000218418"/>
    </source>
</evidence>
<dbReference type="PANTHER" id="PTHR39430:SF1">
    <property type="entry name" value="PROTEASE"/>
    <property type="match status" value="1"/>
</dbReference>